<evidence type="ECO:0000256" key="1">
    <source>
        <dbReference type="SAM" id="MobiDB-lite"/>
    </source>
</evidence>
<feature type="compositionally biased region" description="Basic and acidic residues" evidence="1">
    <location>
        <begin position="183"/>
        <end position="196"/>
    </location>
</feature>
<dbReference type="Proteomes" id="UP000238823">
    <property type="component" value="Unassembled WGS sequence"/>
</dbReference>
<organism evidence="2 3">
    <name type="scientific">Enhygromyxa salina</name>
    <dbReference type="NCBI Taxonomy" id="215803"/>
    <lineage>
        <taxon>Bacteria</taxon>
        <taxon>Pseudomonadati</taxon>
        <taxon>Myxococcota</taxon>
        <taxon>Polyangia</taxon>
        <taxon>Nannocystales</taxon>
        <taxon>Nannocystaceae</taxon>
        <taxon>Enhygromyxa</taxon>
    </lineage>
</organism>
<gene>
    <name evidence="2" type="ORF">ENSA7_17850</name>
</gene>
<dbReference type="AlphaFoldDB" id="A0A2S9YTY6"/>
<dbReference type="EMBL" id="PVNL01000041">
    <property type="protein sequence ID" value="PRQ08499.1"/>
    <property type="molecule type" value="Genomic_DNA"/>
</dbReference>
<dbReference type="RefSeq" id="WP_106088811.1">
    <property type="nucleotide sequence ID" value="NZ_PVNL01000041.1"/>
</dbReference>
<feature type="region of interest" description="Disordered" evidence="1">
    <location>
        <begin position="183"/>
        <end position="235"/>
    </location>
</feature>
<evidence type="ECO:0000313" key="2">
    <source>
        <dbReference type="EMBL" id="PRQ08499.1"/>
    </source>
</evidence>
<proteinExistence type="predicted"/>
<feature type="compositionally biased region" description="Basic and acidic residues" evidence="1">
    <location>
        <begin position="206"/>
        <end position="218"/>
    </location>
</feature>
<name>A0A2S9YTY6_9BACT</name>
<comment type="caution">
    <text evidence="2">The sequence shown here is derived from an EMBL/GenBank/DDBJ whole genome shotgun (WGS) entry which is preliminary data.</text>
</comment>
<protein>
    <submittedName>
        <fullName evidence="2">Uncharacterized protein</fullName>
    </submittedName>
</protein>
<sequence length="235" mass="26205">MPRLVAWFCRSRVLLARSRTPVSRLASSGLIAALVLSGGIAGSGCASGDGMVDKLYDSTRAYNRSLRWGDWDRAAEHLPAESANAFMAAHQAVEDRLVVIDYEMTRMEVDKVNGIAISQVAISWHTETELVVRTTTVNHLWQWHEGSWVLVDERRNGGKPLAIFAEVEDGDTHPYLPGLEAYREENAIGMDDGEKRKRDRAKRKADKATASDPAEKYSLDNLHSMPIDQRPPSFN</sequence>
<reference evidence="2 3" key="1">
    <citation type="submission" date="2018-03" db="EMBL/GenBank/DDBJ databases">
        <title>Draft Genome Sequences of the Obligatory Marine Myxobacteria Enhygromyxa salina SWB007.</title>
        <authorList>
            <person name="Poehlein A."/>
            <person name="Moghaddam J.A."/>
            <person name="Harms H."/>
            <person name="Alanjari M."/>
            <person name="Koenig G.M."/>
            <person name="Daniel R."/>
            <person name="Schaeberle T.F."/>
        </authorList>
    </citation>
    <scope>NUCLEOTIDE SEQUENCE [LARGE SCALE GENOMIC DNA]</scope>
    <source>
        <strain evidence="2 3">SWB007</strain>
    </source>
</reference>
<accession>A0A2S9YTY6</accession>
<evidence type="ECO:0000313" key="3">
    <source>
        <dbReference type="Proteomes" id="UP000238823"/>
    </source>
</evidence>